<accession>A0A1Z1MAP0</accession>
<reference evidence="1" key="1">
    <citation type="journal article" date="2017" name="J. Phycol.">
        <title>Analysis of chloroplast genomes and a supermatrix inform reclassification of the Rhodomelaceae (Rhodophyta).</title>
        <authorList>
            <person name="Diaz-Tapia P."/>
            <person name="Maggs C.A."/>
            <person name="West J.A."/>
            <person name="Verbruggen H."/>
        </authorList>
    </citation>
    <scope>NUCLEOTIDE SEQUENCE</scope>
    <source>
        <strain evidence="1">PD516</strain>
    </source>
</reference>
<protein>
    <submittedName>
        <fullName evidence="1">Uncharacterized protein</fullName>
    </submittedName>
</protein>
<sequence>MENSLEDNTFLKIINMKPNIFITLSENVITKNL</sequence>
<dbReference type="AlphaFoldDB" id="A0A1Z1MAP0"/>
<keyword evidence="1" id="KW-0934">Plastid</keyword>
<evidence type="ECO:0000313" key="1">
    <source>
        <dbReference type="EMBL" id="ARW62983.1"/>
    </source>
</evidence>
<proteinExistence type="predicted"/>
<dbReference type="RefSeq" id="YP_009394421.1">
    <property type="nucleotide sequence ID" value="NC_035272.1"/>
</dbReference>
<dbReference type="EMBL" id="MF101425">
    <property type="protein sequence ID" value="ARW62983.1"/>
    <property type="molecule type" value="Genomic_DNA"/>
</dbReference>
<name>A0A1Z1MAP0_9FLOR</name>
<geneLocation type="chloroplast" evidence="1"/>
<gene>
    <name evidence="1" type="primary">orf33</name>
</gene>
<keyword evidence="1" id="KW-0150">Chloroplast</keyword>
<dbReference type="GeneID" id="33356274"/>
<organism evidence="1">
    <name type="scientific">Leptosiphonia brodiei</name>
    <dbReference type="NCBI Taxonomy" id="2608611"/>
    <lineage>
        <taxon>Eukaryota</taxon>
        <taxon>Rhodophyta</taxon>
        <taxon>Florideophyceae</taxon>
        <taxon>Rhodymeniophycidae</taxon>
        <taxon>Ceramiales</taxon>
        <taxon>Rhodomelaceae</taxon>
        <taxon>Polysiphonioideae</taxon>
        <taxon>Leptosiphonia</taxon>
    </lineage>
</organism>